<dbReference type="InterPro" id="IPR007309">
    <property type="entry name" value="TFIIIC_Bblock-bd"/>
</dbReference>
<feature type="region of interest" description="Disordered" evidence="6">
    <location>
        <begin position="860"/>
        <end position="906"/>
    </location>
</feature>
<evidence type="ECO:0000256" key="3">
    <source>
        <dbReference type="ARBA" id="ARBA00023125"/>
    </source>
</evidence>
<dbReference type="PANTHER" id="PTHR15180:SF1">
    <property type="entry name" value="GENERAL TRANSCRIPTION FACTOR 3C POLYPEPTIDE 1"/>
    <property type="match status" value="1"/>
</dbReference>
<dbReference type="InterPro" id="IPR044210">
    <property type="entry name" value="Tfc3-like"/>
</dbReference>
<dbReference type="GO" id="GO:0005634">
    <property type="term" value="C:nucleus"/>
    <property type="evidence" value="ECO:0007669"/>
    <property type="project" value="UniProtKB-SubCell"/>
</dbReference>
<dbReference type="PANTHER" id="PTHR15180">
    <property type="entry name" value="GENERAL TRANSCRIPTION FACTOR 3C POLYPEPTIDE 1"/>
    <property type="match status" value="1"/>
</dbReference>
<dbReference type="Proteomes" id="UP000243797">
    <property type="component" value="Unassembled WGS sequence"/>
</dbReference>
<evidence type="ECO:0000256" key="2">
    <source>
        <dbReference type="ARBA" id="ARBA00022553"/>
    </source>
</evidence>
<comment type="caution">
    <text evidence="9">The sequence shown here is derived from an EMBL/GenBank/DDBJ whole genome shotgun (WGS) entry which is preliminary data.</text>
</comment>
<dbReference type="OrthoDB" id="5403573at2759"/>
<evidence type="ECO:0000256" key="1">
    <source>
        <dbReference type="ARBA" id="ARBA00004123"/>
    </source>
</evidence>
<feature type="compositionally biased region" description="Polar residues" evidence="6">
    <location>
        <begin position="640"/>
        <end position="650"/>
    </location>
</feature>
<feature type="compositionally biased region" description="Basic and acidic residues" evidence="6">
    <location>
        <begin position="1078"/>
        <end position="1091"/>
    </location>
</feature>
<organism evidence="9 10">
    <name type="scientific">Sphaceloma murrayae</name>
    <dbReference type="NCBI Taxonomy" id="2082308"/>
    <lineage>
        <taxon>Eukaryota</taxon>
        <taxon>Fungi</taxon>
        <taxon>Dikarya</taxon>
        <taxon>Ascomycota</taxon>
        <taxon>Pezizomycotina</taxon>
        <taxon>Dothideomycetes</taxon>
        <taxon>Dothideomycetidae</taxon>
        <taxon>Myriangiales</taxon>
        <taxon>Elsinoaceae</taxon>
        <taxon>Sphaceloma</taxon>
    </lineage>
</organism>
<feature type="compositionally biased region" description="Acidic residues" evidence="6">
    <location>
        <begin position="352"/>
        <end position="365"/>
    </location>
</feature>
<feature type="compositionally biased region" description="Basic and acidic residues" evidence="6">
    <location>
        <begin position="1475"/>
        <end position="1488"/>
    </location>
</feature>
<feature type="compositionally biased region" description="Low complexity" evidence="6">
    <location>
        <begin position="1182"/>
        <end position="1195"/>
    </location>
</feature>
<feature type="region of interest" description="Disordered" evidence="6">
    <location>
        <begin position="1562"/>
        <end position="1581"/>
    </location>
</feature>
<feature type="region of interest" description="Disordered" evidence="6">
    <location>
        <begin position="684"/>
        <end position="709"/>
    </location>
</feature>
<dbReference type="EMBL" id="NKHZ01000036">
    <property type="protein sequence ID" value="PNS18929.1"/>
    <property type="molecule type" value="Genomic_DNA"/>
</dbReference>
<gene>
    <name evidence="9" type="ORF">CAC42_6024</name>
</gene>
<keyword evidence="3" id="KW-0238">DNA-binding</keyword>
<proteinExistence type="predicted"/>
<evidence type="ECO:0000313" key="10">
    <source>
        <dbReference type="Proteomes" id="UP000243797"/>
    </source>
</evidence>
<feature type="region of interest" description="Disordered" evidence="6">
    <location>
        <begin position="2473"/>
        <end position="2494"/>
    </location>
</feature>
<evidence type="ECO:0000259" key="7">
    <source>
        <dbReference type="Pfam" id="PF04182"/>
    </source>
</evidence>
<feature type="region of interest" description="Disordered" evidence="6">
    <location>
        <begin position="550"/>
        <end position="610"/>
    </location>
</feature>
<dbReference type="STRING" id="2082308.A0A2K1QV90"/>
<dbReference type="GO" id="GO:0042791">
    <property type="term" value="P:5S class rRNA transcription by RNA polymerase III"/>
    <property type="evidence" value="ECO:0007669"/>
    <property type="project" value="TreeGrafter"/>
</dbReference>
<evidence type="ECO:0000256" key="5">
    <source>
        <dbReference type="ARBA" id="ARBA00023242"/>
    </source>
</evidence>
<dbReference type="GO" id="GO:0003677">
    <property type="term" value="F:DNA binding"/>
    <property type="evidence" value="ECO:0007669"/>
    <property type="project" value="UniProtKB-KW"/>
</dbReference>
<evidence type="ECO:0000313" key="9">
    <source>
        <dbReference type="EMBL" id="PNS18929.1"/>
    </source>
</evidence>
<dbReference type="GO" id="GO:0006384">
    <property type="term" value="P:transcription initiation at RNA polymerase III promoter"/>
    <property type="evidence" value="ECO:0007669"/>
    <property type="project" value="InterPro"/>
</dbReference>
<reference evidence="9 10" key="1">
    <citation type="submission" date="2017-06" db="EMBL/GenBank/DDBJ databases">
        <title>Draft genome sequence of a variant of Elsinoe murrayae.</title>
        <authorList>
            <person name="Cheng Q."/>
        </authorList>
    </citation>
    <scope>NUCLEOTIDE SEQUENCE [LARGE SCALE GENOMIC DNA]</scope>
    <source>
        <strain evidence="9 10">CQ-2017a</strain>
    </source>
</reference>
<feature type="region of interest" description="Disordered" evidence="6">
    <location>
        <begin position="292"/>
        <end position="311"/>
    </location>
</feature>
<feature type="compositionally biased region" description="Polar residues" evidence="6">
    <location>
        <begin position="1054"/>
        <end position="1077"/>
    </location>
</feature>
<evidence type="ECO:0000259" key="8">
    <source>
        <dbReference type="Pfam" id="PF20222"/>
    </source>
</evidence>
<feature type="region of interest" description="Disordered" evidence="6">
    <location>
        <begin position="345"/>
        <end position="365"/>
    </location>
</feature>
<feature type="compositionally biased region" description="Polar residues" evidence="6">
    <location>
        <begin position="879"/>
        <end position="893"/>
    </location>
</feature>
<dbReference type="InterPro" id="IPR046488">
    <property type="entry name" value="Sfc3/Tfc3_C"/>
</dbReference>
<feature type="region of interest" description="Disordered" evidence="6">
    <location>
        <begin position="1475"/>
        <end position="1514"/>
    </location>
</feature>
<keyword evidence="10" id="KW-1185">Reference proteome</keyword>
<feature type="region of interest" description="Disordered" evidence="6">
    <location>
        <begin position="1003"/>
        <end position="1220"/>
    </location>
</feature>
<feature type="compositionally biased region" description="Basic and acidic residues" evidence="6">
    <location>
        <begin position="1499"/>
        <end position="1513"/>
    </location>
</feature>
<feature type="domain" description="B-block binding subunit of TFIIIC" evidence="7">
    <location>
        <begin position="139"/>
        <end position="207"/>
    </location>
</feature>
<feature type="compositionally biased region" description="Basic residues" evidence="6">
    <location>
        <begin position="2481"/>
        <end position="2494"/>
    </location>
</feature>
<dbReference type="Pfam" id="PF04182">
    <property type="entry name" value="B-block_TFIIIC"/>
    <property type="match status" value="1"/>
</dbReference>
<name>A0A2K1QV90_9PEZI</name>
<dbReference type="Pfam" id="PF20222">
    <property type="entry name" value="DUF6581"/>
    <property type="match status" value="1"/>
</dbReference>
<keyword evidence="5" id="KW-0539">Nucleus</keyword>
<dbReference type="GO" id="GO:0000127">
    <property type="term" value="C:transcription factor TFIIIC complex"/>
    <property type="evidence" value="ECO:0007669"/>
    <property type="project" value="InterPro"/>
</dbReference>
<accession>A0A2K1QV90</accession>
<feature type="domain" description="Transcription factor tau subunit sfc3/Tfc3 C-terminal" evidence="8">
    <location>
        <begin position="1930"/>
        <end position="2403"/>
    </location>
</feature>
<comment type="subcellular location">
    <subcellularLocation>
        <location evidence="1">Nucleus</location>
    </subcellularLocation>
</comment>
<keyword evidence="2" id="KW-0597">Phosphoprotein</keyword>
<protein>
    <submittedName>
        <fullName evidence="9">Uncharacterized protein</fullName>
    </submittedName>
</protein>
<evidence type="ECO:0000256" key="6">
    <source>
        <dbReference type="SAM" id="MobiDB-lite"/>
    </source>
</evidence>
<evidence type="ECO:0000256" key="4">
    <source>
        <dbReference type="ARBA" id="ARBA00023163"/>
    </source>
</evidence>
<dbReference type="InParanoid" id="A0A2K1QV90"/>
<keyword evidence="4" id="KW-0804">Transcription</keyword>
<sequence>MSSGSDGVIEHLLFYIALSGTHGLGALDFVKCVSDFHKHDLVSDSKDPEIEDLFFSAKPPKKRINLDSDYLNSIWSWISSHKDVSISTGSAGADQTEQDIAPSQRAFLLGHANARLVTTEDRIWQAITDHGVDWKRVPKSEFQCLCVVAAHGPAGVLQPDVVRITKQDKRSVPGRTDKLAEKGYITKEACIGGGSKTSLLRLKKFAQDPGSSLSNVIPTNSARIKHPDNVASVVRYDEWYDAIIKTLEEYNGLAPTDAIREAAGVVGARPLNRSFLRSMKRLETRGMCKIVRAPGPNYTKPTQSQREKGETERLYKSLKLLRKPNAGDRDVFIADLKKHSAYMNVAGRDGKNDEDDSDPDGDGEEEILDIAAPVPDTPWPETSSTPYWTPDLNCSNVIHDVVSSFGSKGVSSMDLCAVIGGPTWRRPFDEAMGHLTDEWHVSQPAYLRHLALVRDTYINRSITHYMFRTIPNYQKAANAGLASWSYIFSNPGIKDAVKKRPDLDEWGFPVIDQDELLDSRLPATACAQAGVDQITIKRYTSEARHALADMGGDMEVEKSESQIHRRRSSAGTTPRTPKKRLRPSNNNLAVKQPKSKRQKTSEIDIPQADISQADISQADISTSTIIAQDQVSGQAAEETVPSNAPISTPLKTPVDGISTDRDSRTSSGMSQFRVNTLQDGIKVAESSGEDEHSAQSRNGPTQKGPELGTETAITNTSFPIKPMRKSQAPHSQASKAAAVSSIADPSDETSHKAPTGTVHGAAFRSINTPDIAFSTEVIQTTSPMDTPTPPTIARRFDPSLQLDGTPTSATLTKRAKWTRRYEELKDSWRLRVTARAKQHLYLEELRRLDKVPECATGVSSDIHDDTSTKATASGGADTIHTSSRGSDLSQNTAAGPPHAETGTFDLEVSANTPRHPPTFEEMDIPEQRLRTAVIDLQMMSHAGVYINEPRAIMLHRDFTTRRGRPKEGLIAVFKSVRLKQLGWFNADPMVPSKRLRETVPSMFDDTAATTSGGSKDPFDGPKRKRRRTEKQMASDGAAQTGAEITAHEGISHSGLGSNPPQPVTNEASNHTSATSQEYNRKSIGEVTDRSDVASIAADTTQPREDVTAIEIEPAFEFQEGAVAQDDSGQSVKIDARRRNQSQEISTRVLEQPVTAQVVHADPSTALPSSTSSTRRDTHKSGQEQQQEESSTRSLEVGNRKGIRVVPTGTKHPEEPQEGAGAQVASLVEPSSHAKVAPRATDDSISEVEGRDITPQTQTPSRPYNAGMNMWEVINKQATAGAVGGSRPPRTIPQRKGISRNTGQVEFQRAKIIMSILQKCGGVFPGRHEMFYPFASFWYQRYGQVPDRKTLERSLTGLLLVKKIKKVDFSFEDKDGNMSYNQLLIDAQADPESNKAKEVMSKVKEVHPSLYIPPEIPLSKAIRYRIRQRQRTTTDGRVSMLKVPAFFRNDHSAVTQPSVEPPFLGRIEKEIKETAEKRRKKREAEERRYVRQQRQIDGPDDGRTDRATAREAAQRETVGLDAEVMEWTNEFQLTNYEHQPKAATVDRGPHNRARLGKRIRFRPPWQDEPARGPSLGTLKDSRERRAVQRAEFEHHQSMEREASRLRQAAELDAFMREQQAAGTDAWQRQTGGETGQTKVGAYGGRTLDQIATEDPRFGISSLPEIQPGVVMFINYGPDFYDESYDEEVILSLMDPDQSFHAATGTFATDATKVVSGRTHFWQLADVKLAGPAQTELTLDGILEHTGNLESSVFPTDYDDEEGASFEREVARVQYWEGQVRDGAKQSVSSNGFINHSVPKNFTAVRTDAPAHHSRHVTMLPRLARTSRAPTSSRLQTRLLSAYDPPARPSTDSMLPRKLTLEYAQAPMDSPYLDTTHVSEAVERPSRGLPQEPWRKIYQLPAPDEQPMMFAPRRSNTIKTGFALEKQTMKDPMTAKEEERLMYAVAVVTTIAGGLQQTSRCTNYSAVNHAMHFKFDGSYCRQHWGLIKSKHGLFVVQLQQRFRVAFLDAFEKDELPDLNLAIPEKTDWAALVDWAQWRLDRELREDNELPSTREEMDLEYSIEEPSKYEPKKDDFYNVGTSTVRKEDMINSYAYFDILPPILTSMVSEAPSMLLQSWVRADVLTPEEVYNAPTANRKLTMFGNAPLQKALDTMLGQKHIRGATKNRYSAGRNYVISTALSTSYPLPWQWTMDLFLEAAKFKSELDDCFSKVDAEGERILRLNEDQSNAQAMVVINMAENGRLDLDVELPPIDPGFELPWPKLTKWGFTEGSYKSMNMDRGRLTFPVAISPTEVYTFSERQSGCYPSLADGRDDVNGSLNESPADKQKVLAQINDARLLNRPIRVLPVPLSVRYDADEVAAADCAHRLPYWTDIHGHLMKGHLRQMVMIVLYMLHSRPGMDAKEMSKALKDKIWAWELAVLCSWLGEVGALERDEDVVAADHKAARDGNADEMAKWRLAEWWWLAGEAVEAQMGEEALQPVKVDKRKTRRKRASEAN</sequence>
<feature type="region of interest" description="Disordered" evidence="6">
    <location>
        <begin position="722"/>
        <end position="756"/>
    </location>
</feature>
<feature type="region of interest" description="Disordered" evidence="6">
    <location>
        <begin position="632"/>
        <end position="672"/>
    </location>
</feature>